<dbReference type="PROSITE" id="PS00012">
    <property type="entry name" value="PHOSPHOPANTETHEINE"/>
    <property type="match status" value="1"/>
</dbReference>
<dbReference type="InterPro" id="IPR009081">
    <property type="entry name" value="PP-bd_ACP"/>
</dbReference>
<dbReference type="SMART" id="SM00825">
    <property type="entry name" value="PKS_KS"/>
    <property type="match status" value="1"/>
</dbReference>
<dbReference type="Gene3D" id="3.40.47.10">
    <property type="match status" value="1"/>
</dbReference>
<dbReference type="NCBIfam" id="TIGR04532">
    <property type="entry name" value="PT_fungal_PKS"/>
    <property type="match status" value="1"/>
</dbReference>
<feature type="domain" description="PKS/mFAS DH" evidence="8">
    <location>
        <begin position="1266"/>
        <end position="1573"/>
    </location>
</feature>
<dbReference type="InterPro" id="IPR042104">
    <property type="entry name" value="PKS_dehydratase_sf"/>
</dbReference>
<dbReference type="Proteomes" id="UP000246702">
    <property type="component" value="Unassembled WGS sequence"/>
</dbReference>
<dbReference type="SUPFAM" id="SSF52151">
    <property type="entry name" value="FabD/lysophospholipase-like"/>
    <property type="match status" value="1"/>
</dbReference>
<dbReference type="InterPro" id="IPR036736">
    <property type="entry name" value="ACP-like_sf"/>
</dbReference>
<gene>
    <name evidence="9" type="ORF">BO94DRAFT_611925</name>
</gene>
<dbReference type="SUPFAM" id="SSF47336">
    <property type="entry name" value="ACP-like"/>
    <property type="match status" value="1"/>
</dbReference>
<dbReference type="Pfam" id="PF00550">
    <property type="entry name" value="PP-binding"/>
    <property type="match status" value="1"/>
</dbReference>
<dbReference type="InterPro" id="IPR030918">
    <property type="entry name" value="PT_fungal_PKS"/>
</dbReference>
<dbReference type="InterPro" id="IPR014031">
    <property type="entry name" value="Ketoacyl_synth_C"/>
</dbReference>
<proteinExistence type="predicted"/>
<dbReference type="GO" id="GO:0006633">
    <property type="term" value="P:fatty acid biosynthetic process"/>
    <property type="evidence" value="ECO:0007669"/>
    <property type="project" value="InterPro"/>
</dbReference>
<evidence type="ECO:0000313" key="10">
    <source>
        <dbReference type="Proteomes" id="UP000246702"/>
    </source>
</evidence>
<feature type="compositionally biased region" description="Low complexity" evidence="5">
    <location>
        <begin position="1590"/>
        <end position="1607"/>
    </location>
</feature>
<dbReference type="PROSITE" id="PS50075">
    <property type="entry name" value="CARRIER"/>
    <property type="match status" value="1"/>
</dbReference>
<dbReference type="SMART" id="SM00827">
    <property type="entry name" value="PKS_AT"/>
    <property type="match status" value="1"/>
</dbReference>
<feature type="region of interest" description="N-terminal hotdog fold" evidence="4">
    <location>
        <begin position="1266"/>
        <end position="1401"/>
    </location>
</feature>
<feature type="domain" description="Ketosynthase family 3 (KS3)" evidence="7">
    <location>
        <begin position="368"/>
        <end position="795"/>
    </location>
</feature>
<dbReference type="Pfam" id="PF02801">
    <property type="entry name" value="Ketoacyl-synt_C"/>
    <property type="match status" value="1"/>
</dbReference>
<evidence type="ECO:0000313" key="9">
    <source>
        <dbReference type="EMBL" id="PWY68035.1"/>
    </source>
</evidence>
<dbReference type="GO" id="GO:0004315">
    <property type="term" value="F:3-oxoacyl-[acyl-carrier-protein] synthase activity"/>
    <property type="evidence" value="ECO:0007669"/>
    <property type="project" value="InterPro"/>
</dbReference>
<dbReference type="Gene3D" id="3.40.366.10">
    <property type="entry name" value="Malonyl-Coenzyme A Acyl Carrier Protein, domain 2"/>
    <property type="match status" value="1"/>
</dbReference>
<dbReference type="InterPro" id="IPR049900">
    <property type="entry name" value="PKS_mFAS_DH"/>
</dbReference>
<feature type="region of interest" description="C-terminal hotdog fold" evidence="4">
    <location>
        <begin position="1425"/>
        <end position="1573"/>
    </location>
</feature>
<dbReference type="SUPFAM" id="SSF53901">
    <property type="entry name" value="Thiolase-like"/>
    <property type="match status" value="1"/>
</dbReference>
<dbReference type="Pfam" id="PF22621">
    <property type="entry name" value="CurL-like_PKS_C"/>
    <property type="match status" value="1"/>
</dbReference>
<evidence type="ECO:0000256" key="2">
    <source>
        <dbReference type="ARBA" id="ARBA00022553"/>
    </source>
</evidence>
<dbReference type="InterPro" id="IPR029058">
    <property type="entry name" value="AB_hydrolase_fold"/>
</dbReference>
<evidence type="ECO:0000259" key="6">
    <source>
        <dbReference type="PROSITE" id="PS50075"/>
    </source>
</evidence>
<evidence type="ECO:0000256" key="1">
    <source>
        <dbReference type="ARBA" id="ARBA00022450"/>
    </source>
</evidence>
<evidence type="ECO:0000259" key="7">
    <source>
        <dbReference type="PROSITE" id="PS52004"/>
    </source>
</evidence>
<dbReference type="InterPro" id="IPR006162">
    <property type="entry name" value="Ppantetheine_attach_site"/>
</dbReference>
<dbReference type="InterPro" id="IPR016039">
    <property type="entry name" value="Thiolase-like"/>
</dbReference>
<dbReference type="GO" id="GO:0044550">
    <property type="term" value="P:secondary metabolite biosynthetic process"/>
    <property type="evidence" value="ECO:0007669"/>
    <property type="project" value="TreeGrafter"/>
</dbReference>
<dbReference type="SUPFAM" id="SSF53474">
    <property type="entry name" value="alpha/beta-Hydrolases"/>
    <property type="match status" value="1"/>
</dbReference>
<dbReference type="Pfam" id="PF00698">
    <property type="entry name" value="Acyl_transf_1"/>
    <property type="match status" value="1"/>
</dbReference>
<dbReference type="Pfam" id="PF16073">
    <property type="entry name" value="SAT"/>
    <property type="match status" value="1"/>
</dbReference>
<feature type="region of interest" description="Disordered" evidence="5">
    <location>
        <begin position="1585"/>
        <end position="1626"/>
    </location>
</feature>
<dbReference type="InterPro" id="IPR014043">
    <property type="entry name" value="Acyl_transferase_dom"/>
</dbReference>
<keyword evidence="1" id="KW-0596">Phosphopantetheine</keyword>
<dbReference type="EMBL" id="MSFK01000046">
    <property type="protein sequence ID" value="PWY68035.1"/>
    <property type="molecule type" value="Genomic_DNA"/>
</dbReference>
<dbReference type="CDD" id="cd00833">
    <property type="entry name" value="PKS"/>
    <property type="match status" value="1"/>
</dbReference>
<dbReference type="PANTHER" id="PTHR43775">
    <property type="entry name" value="FATTY ACID SYNTHASE"/>
    <property type="match status" value="1"/>
</dbReference>
<dbReference type="InterPro" id="IPR001031">
    <property type="entry name" value="Thioesterase"/>
</dbReference>
<evidence type="ECO:0000256" key="3">
    <source>
        <dbReference type="ARBA" id="ARBA00022679"/>
    </source>
</evidence>
<dbReference type="InterPro" id="IPR049551">
    <property type="entry name" value="PKS_DH_C"/>
</dbReference>
<dbReference type="GeneID" id="37118797"/>
<dbReference type="InterPro" id="IPR001227">
    <property type="entry name" value="Ac_transferase_dom_sf"/>
</dbReference>
<name>A0A317V1T6_9EURO</name>
<dbReference type="InterPro" id="IPR020841">
    <property type="entry name" value="PKS_Beta-ketoAc_synthase_dom"/>
</dbReference>
<dbReference type="InterPro" id="IPR050091">
    <property type="entry name" value="PKS_NRPS_Biosynth_Enz"/>
</dbReference>
<feature type="active site" description="Proton donor; for dehydratase activity" evidence="4">
    <location>
        <position position="1486"/>
    </location>
</feature>
<dbReference type="InterPro" id="IPR016036">
    <property type="entry name" value="Malonyl_transacylase_ACP-bd"/>
</dbReference>
<dbReference type="GO" id="GO:0004312">
    <property type="term" value="F:fatty acid synthase activity"/>
    <property type="evidence" value="ECO:0007669"/>
    <property type="project" value="TreeGrafter"/>
</dbReference>
<evidence type="ECO:0000256" key="4">
    <source>
        <dbReference type="PROSITE-ProRule" id="PRU01363"/>
    </source>
</evidence>
<feature type="region of interest" description="Disordered" evidence="5">
    <location>
        <begin position="1701"/>
        <end position="1721"/>
    </location>
</feature>
<dbReference type="Gene3D" id="3.40.50.1820">
    <property type="entry name" value="alpha/beta hydrolase"/>
    <property type="match status" value="1"/>
</dbReference>
<dbReference type="InterPro" id="IPR018201">
    <property type="entry name" value="Ketoacyl_synth_AS"/>
</dbReference>
<dbReference type="Gene3D" id="3.10.129.110">
    <property type="entry name" value="Polyketide synthase dehydratase"/>
    <property type="match status" value="1"/>
</dbReference>
<evidence type="ECO:0000259" key="8">
    <source>
        <dbReference type="PROSITE" id="PS52019"/>
    </source>
</evidence>
<dbReference type="PANTHER" id="PTHR43775:SF37">
    <property type="entry name" value="SI:DKEY-61P9.11"/>
    <property type="match status" value="1"/>
</dbReference>
<keyword evidence="3" id="KW-0808">Transferase</keyword>
<dbReference type="InterPro" id="IPR014030">
    <property type="entry name" value="Ketoacyl_synth_N"/>
</dbReference>
<dbReference type="PROSITE" id="PS52019">
    <property type="entry name" value="PKS_MFAS_DH"/>
    <property type="match status" value="1"/>
</dbReference>
<keyword evidence="10" id="KW-1185">Reference proteome</keyword>
<dbReference type="RefSeq" id="XP_025462084.1">
    <property type="nucleotide sequence ID" value="XM_025616654.1"/>
</dbReference>
<dbReference type="OrthoDB" id="329835at2759"/>
<dbReference type="InterPro" id="IPR032088">
    <property type="entry name" value="SAT"/>
</dbReference>
<dbReference type="GO" id="GO:0031177">
    <property type="term" value="F:phosphopantetheine binding"/>
    <property type="evidence" value="ECO:0007669"/>
    <property type="project" value="InterPro"/>
</dbReference>
<dbReference type="SMART" id="SM00823">
    <property type="entry name" value="PKS_PP"/>
    <property type="match status" value="1"/>
</dbReference>
<feature type="active site" description="Proton acceptor; for dehydratase activity" evidence="4">
    <location>
        <position position="1298"/>
    </location>
</feature>
<dbReference type="STRING" id="1450535.A0A317V1T6"/>
<dbReference type="InterPro" id="IPR020806">
    <property type="entry name" value="PKS_PP-bd"/>
</dbReference>
<dbReference type="Gene3D" id="1.10.1200.10">
    <property type="entry name" value="ACP-like"/>
    <property type="match status" value="1"/>
</dbReference>
<organism evidence="9 10">
    <name type="scientific">Aspergillus sclerotioniger CBS 115572</name>
    <dbReference type="NCBI Taxonomy" id="1450535"/>
    <lineage>
        <taxon>Eukaryota</taxon>
        <taxon>Fungi</taxon>
        <taxon>Dikarya</taxon>
        <taxon>Ascomycota</taxon>
        <taxon>Pezizomycotina</taxon>
        <taxon>Eurotiomycetes</taxon>
        <taxon>Eurotiomycetidae</taxon>
        <taxon>Eurotiales</taxon>
        <taxon>Aspergillaceae</taxon>
        <taxon>Aspergillus</taxon>
        <taxon>Aspergillus subgen. Circumdati</taxon>
    </lineage>
</organism>
<feature type="domain" description="Carrier" evidence="6">
    <location>
        <begin position="1626"/>
        <end position="1700"/>
    </location>
</feature>
<evidence type="ECO:0000256" key="5">
    <source>
        <dbReference type="SAM" id="MobiDB-lite"/>
    </source>
</evidence>
<dbReference type="Pfam" id="PF14765">
    <property type="entry name" value="PS-DH"/>
    <property type="match status" value="1"/>
</dbReference>
<reference evidence="9 10" key="1">
    <citation type="submission" date="2016-12" db="EMBL/GenBank/DDBJ databases">
        <title>The genomes of Aspergillus section Nigri reveals drivers in fungal speciation.</title>
        <authorList>
            <consortium name="DOE Joint Genome Institute"/>
            <person name="Vesth T.C."/>
            <person name="Nybo J."/>
            <person name="Theobald S."/>
            <person name="Brandl J."/>
            <person name="Frisvad J.C."/>
            <person name="Nielsen K.F."/>
            <person name="Lyhne E.K."/>
            <person name="Kogle M.E."/>
            <person name="Kuo A."/>
            <person name="Riley R."/>
            <person name="Clum A."/>
            <person name="Nolan M."/>
            <person name="Lipzen A."/>
            <person name="Salamov A."/>
            <person name="Henrissat B."/>
            <person name="Wiebenga A."/>
            <person name="De Vries R.P."/>
            <person name="Grigoriev I.V."/>
            <person name="Mortensen U.H."/>
            <person name="Andersen M.R."/>
            <person name="Baker S.E."/>
        </authorList>
    </citation>
    <scope>NUCLEOTIDE SEQUENCE [LARGE SCALE GENOMIC DNA]</scope>
    <source>
        <strain evidence="9 10">CBS 115572</strain>
    </source>
</reference>
<keyword evidence="2" id="KW-0597">Phosphoprotein</keyword>
<dbReference type="Gene3D" id="3.30.70.3290">
    <property type="match status" value="1"/>
</dbReference>
<dbReference type="Pfam" id="PF00975">
    <property type="entry name" value="Thioesterase"/>
    <property type="match status" value="1"/>
</dbReference>
<dbReference type="PROSITE" id="PS52004">
    <property type="entry name" value="KS3_2"/>
    <property type="match status" value="1"/>
</dbReference>
<feature type="compositionally biased region" description="Polar residues" evidence="5">
    <location>
        <begin position="1608"/>
        <end position="1618"/>
    </location>
</feature>
<comment type="caution">
    <text evidence="9">The sequence shown here is derived from an EMBL/GenBank/DDBJ whole genome shotgun (WGS) entry which is preliminary data.</text>
</comment>
<protein>
    <submittedName>
        <fullName evidence="9">Ketoacyl-synt-domain-containing protein</fullName>
    </submittedName>
</protein>
<sequence length="1990" mass="216757">MEIFVFGDQSTDSFSSLRSRDALARPIAQDFLVQVNAALRREIGRLSSWDRQRVPALGMQANALQDWLPRATTDPVLRPVLTVAAQIVEFICPTHRITLGSCTGLLVGAATATTASWSLTRWLPLAVHIVVIAFRLGLHTAAVGETLTGTDAGGPQKSWSSVVQATLDPPVLADYHTAAPSTSTDLEKNVPIPLQAYISARAPLSTTISGPPAILQGLFSSPGFHATGCSPRPLPIFAPYHGPHLHQDADLDWITALDEHAGRQTVGSYTPSGTLISSRNASPFKNKDMAGLLREVVQEILSDTLRWDFVTWQMVKMVPIDARVGITVFGASPLGESIASSLRATGKRRVSLDPAMHIPSVQERPSPMQKIAIVGMSGRFPDADTIGELWDILFQGLDVYTTVPSDRFDISTHVDPTGKKENTSTTPYGCFVKNPGLFDPSFFSMSPREALVTDPMQRLALMTAYEALEMSGFVANRTPSSMLDRVGTFYGQALDDYREVNAAQNIDPFYVTGGVRPFGPGRIHYHYKFTGPSYSIDTACSSSLAAIHLACSSLRSKECDMAVAGGTNIITGSDMYAGLSRGHFLSPSGSCKTLDEDADGYCRADAVGTVVLKRLEDAEADNDPILGVILASGTNHSALASSITQPHGPTQRLLYRSVLTDAGVSPSAIDYVEMHGTGTQIGDSTEMGSVAQVFGDESRPEPLYVGSIKANVGHGESAAGVTAVIKGLLMFRKNLIPPHVGVKNRLNQRFPPLDEKQIHIPGRNIAFAPRTHRRRRILVNNFGAAGGNTALLLEEPPVKTNPPLTGHRVVYPIAVSGKTPTSLVRNKKRLVDFLSRNTDTSLADLSYTTTSRRRHYRHRFIAVASTVGDVQTALAGPAGECHAEEPTLIFAFTGQGSIYTGVAQHLFNACRSFRTDIVRFDSLAQAHGQPSFLGLWDPTVNRDTLSAIQTQVGQVCIQMGLYHLYRSWGVTPQAVIGHSLGEYAALYATGVLSANDTIFAVGRRAEIMERYCTPGSHRMLGVGAPLSTVQDVIKGTQAEVACINGPRNVVLAGPAGDIEAASSVLSNKGIKCISLPVPFACHSAQLDPVIEPFEMVAEKLEFHAPRIPLLSPLLGVEIRETGVLNARYLARHLRETVDFVTALESSTLVTTGSDVQFVELGPHPLCCYMIRNVLGKTAIPSLRMNVNSWKAVSESVASLYMKGVDIAWEQYNRDTAPSSICLSTLPAYAFDERNYWIDYQNDWALTKGRVPLAASIPCGPATTSVQRLVREALEADPPIVEFESDLNHQGFSEVITGHAINQVGLCPASLFVDMALTAGKYLYEHTVAREGLDVLGLDVADMEMVSPLVHRADAEQRPGVVRITATLNEDAVDVHFSNSRQTGVARAVYAKCRVVRQDVAKVGRQWQRNKHLLSSRIADLQSMSHVHRLHRGMVYKLFGAVVNYSEHFHGIDEVWMESTHYEIVARISPKNSQSGQNSFCNPYWIDSVLQPAGFVLNANGTVNTSKVVYICNGWESVHVAAELSSQHEYTIYVKMEPGEGTAMVGDLYILHRQEIIGVGLGIRFQALPRPLLQLLLGPSHRSPYPEPVLSSSAQASKSISHSSEHQSTPPASECQSVADQHHRADQSTPDLVRRILCEELGISSADLDPNAILTDLGVDSLMSLTILGRLREFCSLDIPPTFLAGSRTIAQLFQTLDGQSVQKTAPTKPLTQTPTTSNPSHRATSILLQGKVHTTTRRLFLFPGGFGSSATFATMPSIHPSLAVFGLNSPFTHCAEDFTIGIPELAALYLVEIRRRQPHGPYSFLGYSVGGIIAYEACRQLVIEGETVDRLYLVDSPCPLAIPPMPPKLIQFLDSIDRFGGTSKEGEHREPVRPMGSLHITQTLVSLEPYMPAPLPIHSCSTRTTLYVAKHGVNQQSGVQVPDFSERDRRVVTWLLEDRTELGAMGAGWETLVDPARLTILPVNGNHFNMMREPHVREWVDELRASYFVP</sequence>
<dbReference type="InterPro" id="IPR016035">
    <property type="entry name" value="Acyl_Trfase/lysoPLipase"/>
</dbReference>
<dbReference type="PROSITE" id="PS00606">
    <property type="entry name" value="KS3_1"/>
    <property type="match status" value="1"/>
</dbReference>
<accession>A0A317V1T6</accession>
<dbReference type="SUPFAM" id="SSF55048">
    <property type="entry name" value="Probable ACP-binding domain of malonyl-CoA ACP transacylase"/>
    <property type="match status" value="1"/>
</dbReference>
<dbReference type="Pfam" id="PF00109">
    <property type="entry name" value="ketoacyl-synt"/>
    <property type="match status" value="1"/>
</dbReference>